<reference evidence="2 3" key="1">
    <citation type="submission" date="2021-06" db="EMBL/GenBank/DDBJ databases">
        <authorList>
            <person name="Kallberg Y."/>
            <person name="Tangrot J."/>
            <person name="Rosling A."/>
        </authorList>
    </citation>
    <scope>NUCLEOTIDE SEQUENCE [LARGE SCALE GENOMIC DNA]</scope>
    <source>
        <strain evidence="2 3">120-4 pot B 10/14</strain>
    </source>
</reference>
<evidence type="ECO:0000256" key="1">
    <source>
        <dbReference type="SAM" id="MobiDB-lite"/>
    </source>
</evidence>
<feature type="region of interest" description="Disordered" evidence="1">
    <location>
        <begin position="1"/>
        <end position="62"/>
    </location>
</feature>
<accession>A0ABN7WJ38</accession>
<protein>
    <submittedName>
        <fullName evidence="2">1685_t:CDS:1</fullName>
    </submittedName>
</protein>
<evidence type="ECO:0000313" key="2">
    <source>
        <dbReference type="EMBL" id="CAG8833155.1"/>
    </source>
</evidence>
<dbReference type="EMBL" id="CAJVQB010046799">
    <property type="protein sequence ID" value="CAG8833155.1"/>
    <property type="molecule type" value="Genomic_DNA"/>
</dbReference>
<comment type="caution">
    <text evidence="2">The sequence shown here is derived from an EMBL/GenBank/DDBJ whole genome shotgun (WGS) entry which is preliminary data.</text>
</comment>
<feature type="non-terminal residue" evidence="2">
    <location>
        <position position="62"/>
    </location>
</feature>
<keyword evidence="3" id="KW-1185">Reference proteome</keyword>
<sequence length="62" mass="6654">RGQPRLTRTNQSANNSHGSHGSYSSCGSCGNRDNHSKCVTDGSQGRYGSGYNQPHPIPDYSN</sequence>
<dbReference type="Proteomes" id="UP000789901">
    <property type="component" value="Unassembled WGS sequence"/>
</dbReference>
<name>A0ABN7WJ38_GIGMA</name>
<feature type="non-terminal residue" evidence="2">
    <location>
        <position position="1"/>
    </location>
</feature>
<evidence type="ECO:0000313" key="3">
    <source>
        <dbReference type="Proteomes" id="UP000789901"/>
    </source>
</evidence>
<feature type="compositionally biased region" description="Low complexity" evidence="1">
    <location>
        <begin position="10"/>
        <end position="31"/>
    </location>
</feature>
<organism evidence="2 3">
    <name type="scientific">Gigaspora margarita</name>
    <dbReference type="NCBI Taxonomy" id="4874"/>
    <lineage>
        <taxon>Eukaryota</taxon>
        <taxon>Fungi</taxon>
        <taxon>Fungi incertae sedis</taxon>
        <taxon>Mucoromycota</taxon>
        <taxon>Glomeromycotina</taxon>
        <taxon>Glomeromycetes</taxon>
        <taxon>Diversisporales</taxon>
        <taxon>Gigasporaceae</taxon>
        <taxon>Gigaspora</taxon>
    </lineage>
</organism>
<gene>
    <name evidence="2" type="ORF">GMARGA_LOCUS31411</name>
</gene>
<proteinExistence type="predicted"/>